<dbReference type="PANTHER" id="PTHR40633:SF1">
    <property type="entry name" value="GPI ANCHORED SERINE-THREONINE RICH PROTEIN (AFU_ORTHOLOGUE AFUA_1G03630)"/>
    <property type="match status" value="1"/>
</dbReference>
<dbReference type="AlphaFoldDB" id="A0AAN8RBI4"/>
<keyword evidence="3" id="KW-0472">Membrane</keyword>
<dbReference type="Pfam" id="PF10342">
    <property type="entry name" value="Kre9_KNH"/>
    <property type="match status" value="1"/>
</dbReference>
<protein>
    <recommendedName>
        <fullName evidence="5">Yeast cell wall synthesis Kre9/Knh1-like N-terminal domain-containing protein</fullName>
    </recommendedName>
</protein>
<keyword evidence="7" id="KW-1185">Reference proteome</keyword>
<keyword evidence="1 4" id="KW-0732">Signal</keyword>
<evidence type="ECO:0000256" key="1">
    <source>
        <dbReference type="ARBA" id="ARBA00022729"/>
    </source>
</evidence>
<feature type="compositionally biased region" description="Polar residues" evidence="2">
    <location>
        <begin position="343"/>
        <end position="356"/>
    </location>
</feature>
<proteinExistence type="predicted"/>
<dbReference type="InterPro" id="IPR018466">
    <property type="entry name" value="Kre9/Knh1-like_N"/>
</dbReference>
<feature type="compositionally biased region" description="Low complexity" evidence="2">
    <location>
        <begin position="140"/>
        <end position="225"/>
    </location>
</feature>
<dbReference type="Proteomes" id="UP001313282">
    <property type="component" value="Unassembled WGS sequence"/>
</dbReference>
<dbReference type="EMBL" id="JAVHNR010000006">
    <property type="protein sequence ID" value="KAK6339771.1"/>
    <property type="molecule type" value="Genomic_DNA"/>
</dbReference>
<sequence>MRFSIFSSLLSLAAIAAPFVSAQGAENNENAITKPAAGEVWTAGTPFPIEWTASANPGTVSIVLVKGVPGNLEVVETIAPNVANNGKFEWTPPLTLEGMQTMAADQVYQFKIVSDESGNFGFSPSFKIDSPASTFAPTGTPAEPAEETSTTVAAETTSETPAPTVESTSTSVEVTTTESTSEIVSSTSVVESSSEVATSTSESISEAATTSASEEASATTEVPTTLSTAVRTSSAPSEPTSEASEPSTTESPDASETSAPSETTSSAPSSSSEPSAGLPAGAIAGITGGIIAFIVLAIVGVFLFRRHKQQSSSKLRGNTPPPQPSKYDRDFQMMERRARHRPTSSFGFNTSRSDTSGVEGRNDPYVQLNDRDSLRRGSDNTWGASRF</sequence>
<comment type="caution">
    <text evidence="6">The sequence shown here is derived from an EMBL/GenBank/DDBJ whole genome shotgun (WGS) entry which is preliminary data.</text>
</comment>
<evidence type="ECO:0000256" key="4">
    <source>
        <dbReference type="SAM" id="SignalP"/>
    </source>
</evidence>
<dbReference type="InterPro" id="IPR052982">
    <property type="entry name" value="SRP1/TIP1-like"/>
</dbReference>
<dbReference type="PANTHER" id="PTHR40633">
    <property type="entry name" value="MATRIX PROTEIN, PUTATIVE (AFU_ORTHOLOGUE AFUA_8G05410)-RELATED"/>
    <property type="match status" value="1"/>
</dbReference>
<evidence type="ECO:0000259" key="5">
    <source>
        <dbReference type="Pfam" id="PF10342"/>
    </source>
</evidence>
<name>A0AAN8RBI4_9PEZI</name>
<evidence type="ECO:0000256" key="2">
    <source>
        <dbReference type="SAM" id="MobiDB-lite"/>
    </source>
</evidence>
<feature type="signal peptide" evidence="4">
    <location>
        <begin position="1"/>
        <end position="24"/>
    </location>
</feature>
<accession>A0AAN8RBI4</accession>
<feature type="domain" description="Yeast cell wall synthesis Kre9/Knh1-like N-terminal" evidence="5">
    <location>
        <begin position="34"/>
        <end position="128"/>
    </location>
</feature>
<feature type="compositionally biased region" description="Basic and acidic residues" evidence="2">
    <location>
        <begin position="369"/>
        <end position="378"/>
    </location>
</feature>
<keyword evidence="3" id="KW-0812">Transmembrane</keyword>
<gene>
    <name evidence="6" type="ORF">TWF718_009165</name>
</gene>
<keyword evidence="3" id="KW-1133">Transmembrane helix</keyword>
<organism evidence="6 7">
    <name type="scientific">Orbilia javanica</name>
    <dbReference type="NCBI Taxonomy" id="47235"/>
    <lineage>
        <taxon>Eukaryota</taxon>
        <taxon>Fungi</taxon>
        <taxon>Dikarya</taxon>
        <taxon>Ascomycota</taxon>
        <taxon>Pezizomycotina</taxon>
        <taxon>Orbiliomycetes</taxon>
        <taxon>Orbiliales</taxon>
        <taxon>Orbiliaceae</taxon>
        <taxon>Orbilia</taxon>
    </lineage>
</organism>
<evidence type="ECO:0000256" key="3">
    <source>
        <dbReference type="SAM" id="Phobius"/>
    </source>
</evidence>
<evidence type="ECO:0000313" key="6">
    <source>
        <dbReference type="EMBL" id="KAK6339771.1"/>
    </source>
</evidence>
<reference evidence="6 7" key="1">
    <citation type="submission" date="2019-10" db="EMBL/GenBank/DDBJ databases">
        <authorList>
            <person name="Palmer J.M."/>
        </authorList>
    </citation>
    <scope>NUCLEOTIDE SEQUENCE [LARGE SCALE GENOMIC DNA]</scope>
    <source>
        <strain evidence="6 7">TWF718</strain>
    </source>
</reference>
<dbReference type="CDD" id="cd12087">
    <property type="entry name" value="TM_EGFR-like"/>
    <property type="match status" value="1"/>
</dbReference>
<evidence type="ECO:0000313" key="7">
    <source>
        <dbReference type="Proteomes" id="UP001313282"/>
    </source>
</evidence>
<feature type="transmembrane region" description="Helical" evidence="3">
    <location>
        <begin position="278"/>
        <end position="304"/>
    </location>
</feature>
<feature type="chain" id="PRO_5042916839" description="Yeast cell wall synthesis Kre9/Knh1-like N-terminal domain-containing protein" evidence="4">
    <location>
        <begin position="25"/>
        <end position="387"/>
    </location>
</feature>
<feature type="region of interest" description="Disordered" evidence="2">
    <location>
        <begin position="131"/>
        <end position="276"/>
    </location>
</feature>
<feature type="compositionally biased region" description="Low complexity" evidence="2">
    <location>
        <begin position="232"/>
        <end position="276"/>
    </location>
</feature>
<feature type="region of interest" description="Disordered" evidence="2">
    <location>
        <begin position="339"/>
        <end position="387"/>
    </location>
</feature>
<feature type="region of interest" description="Disordered" evidence="2">
    <location>
        <begin position="309"/>
        <end position="328"/>
    </location>
</feature>